<dbReference type="RefSeq" id="WP_013841161.1">
    <property type="nucleotide sequence ID" value="NC_015589.1"/>
</dbReference>
<evidence type="ECO:0000313" key="1">
    <source>
        <dbReference type="EMBL" id="AEG59390.1"/>
    </source>
</evidence>
<dbReference type="GO" id="GO:0008168">
    <property type="term" value="F:methyltransferase activity"/>
    <property type="evidence" value="ECO:0007669"/>
    <property type="project" value="UniProtKB-KW"/>
</dbReference>
<dbReference type="Gene3D" id="3.40.50.150">
    <property type="entry name" value="Vaccinia Virus protein VP39"/>
    <property type="match status" value="1"/>
</dbReference>
<dbReference type="eggNOG" id="ENOG5033WWJ">
    <property type="taxonomic scope" value="Bacteria"/>
</dbReference>
<dbReference type="HOGENOM" id="CLU_1092939_0_0_9"/>
<keyword evidence="2" id="KW-1185">Reference proteome</keyword>
<dbReference type="PANTHER" id="PTHR43861">
    <property type="entry name" value="TRANS-ACONITATE 2-METHYLTRANSFERASE-RELATED"/>
    <property type="match status" value="1"/>
</dbReference>
<dbReference type="GO" id="GO:0032259">
    <property type="term" value="P:methylation"/>
    <property type="evidence" value="ECO:0007669"/>
    <property type="project" value="UniProtKB-KW"/>
</dbReference>
<proteinExistence type="predicted"/>
<protein>
    <submittedName>
        <fullName evidence="1">Methyltransferase type 11</fullName>
    </submittedName>
</protein>
<dbReference type="KEGG" id="dru:Desru_1115"/>
<evidence type="ECO:0000313" key="2">
    <source>
        <dbReference type="Proteomes" id="UP000009234"/>
    </source>
</evidence>
<dbReference type="AlphaFoldDB" id="F6DM48"/>
<dbReference type="Proteomes" id="UP000009234">
    <property type="component" value="Chromosome"/>
</dbReference>
<dbReference type="SUPFAM" id="SSF53335">
    <property type="entry name" value="S-adenosyl-L-methionine-dependent methyltransferases"/>
    <property type="match status" value="1"/>
</dbReference>
<sequence length="254" mass="29167">MKKICFQCNICGEICDSDFSQLSREEISCFRCGSTVRMRAIIHLLSMSLFGNSLALPHFPVNDKIKGLGMSDWEGYALPLAQKFNYVNTFYHQEPRLDIVKVEPKWHNQFDFIISSDVFEHVPPPVHIAFENVRKMLKPGGTFIFTVPYSKLSQTTEHFPDLFDYEIIVEKEQKKLINVTRDGHKQVYENLIFHGGSGATLEMRVFSEASLLVHFQEAGFPIVKIHGQSNLKYGIHWEQQWSLPITARVGDLSL</sequence>
<keyword evidence="1" id="KW-0489">Methyltransferase</keyword>
<dbReference type="EMBL" id="CP002780">
    <property type="protein sequence ID" value="AEG59390.1"/>
    <property type="molecule type" value="Genomic_DNA"/>
</dbReference>
<gene>
    <name evidence="1" type="ordered locus">Desru_1115</name>
</gene>
<keyword evidence="1" id="KW-0808">Transferase</keyword>
<reference evidence="2" key="1">
    <citation type="submission" date="2011-05" db="EMBL/GenBank/DDBJ databases">
        <title>Complete sequence of Desulfotomaculum ruminis DSM 2154.</title>
        <authorList>
            <person name="Lucas S."/>
            <person name="Copeland A."/>
            <person name="Lapidus A."/>
            <person name="Cheng J.-F."/>
            <person name="Goodwin L."/>
            <person name="Pitluck S."/>
            <person name="Lu M."/>
            <person name="Detter J.C."/>
            <person name="Han C."/>
            <person name="Tapia R."/>
            <person name="Land M."/>
            <person name="Hauser L."/>
            <person name="Kyrpides N."/>
            <person name="Ivanova N."/>
            <person name="Mikhailova N."/>
            <person name="Pagani I."/>
            <person name="Stams A.J.M."/>
            <person name="Plugge C.M."/>
            <person name="Muyzer G."/>
            <person name="Kuever J."/>
            <person name="Parshina S.N."/>
            <person name="Ivanova A.E."/>
            <person name="Nazina T.N."/>
            <person name="Brambilla E."/>
            <person name="Spring S."/>
            <person name="Klenk H.-P."/>
            <person name="Woyke T."/>
        </authorList>
    </citation>
    <scope>NUCLEOTIDE SEQUENCE [LARGE SCALE GENOMIC DNA]</scope>
    <source>
        <strain evidence="2">ATCC 23193 / DSM 2154 / NCIB 8452 / DL</strain>
    </source>
</reference>
<reference evidence="1 2" key="2">
    <citation type="journal article" date="2012" name="Stand. Genomic Sci.">
        <title>Complete genome sequence of the sulfate-reducing firmicute Desulfotomaculum ruminis type strain (DL(T)).</title>
        <authorList>
            <person name="Spring S."/>
            <person name="Visser M."/>
            <person name="Lu M."/>
            <person name="Copeland A."/>
            <person name="Lapidus A."/>
            <person name="Lucas S."/>
            <person name="Cheng J.F."/>
            <person name="Han C."/>
            <person name="Tapia R."/>
            <person name="Goodwin L.A."/>
            <person name="Pitluck S."/>
            <person name="Ivanova N."/>
            <person name="Land M."/>
            <person name="Hauser L."/>
            <person name="Larimer F."/>
            <person name="Rohde M."/>
            <person name="Goker M."/>
            <person name="Detter J.C."/>
            <person name="Kyrpides N.C."/>
            <person name="Woyke T."/>
            <person name="Schaap P.J."/>
            <person name="Plugge C.M."/>
            <person name="Muyzer G."/>
            <person name="Kuever J."/>
            <person name="Pereira I.A."/>
            <person name="Parshina S.N."/>
            <person name="Bernier-Latmani R."/>
            <person name="Stams A.J."/>
            <person name="Klenk H.P."/>
        </authorList>
    </citation>
    <scope>NUCLEOTIDE SEQUENCE [LARGE SCALE GENOMIC DNA]</scope>
    <source>
        <strain evidence="2">ATCC 23193 / DSM 2154 / NCIB 8452 / DL</strain>
    </source>
</reference>
<dbReference type="InterPro" id="IPR029063">
    <property type="entry name" value="SAM-dependent_MTases_sf"/>
</dbReference>
<name>F6DM48_DESRL</name>
<accession>F6DM48</accession>
<dbReference type="Pfam" id="PF13489">
    <property type="entry name" value="Methyltransf_23"/>
    <property type="match status" value="1"/>
</dbReference>
<organism evidence="1 2">
    <name type="scientific">Desulforamulus ruminis (strain ATCC 23193 / DSM 2154 / NCIMB 8452 / DL)</name>
    <name type="common">Desulfotomaculum ruminis</name>
    <dbReference type="NCBI Taxonomy" id="696281"/>
    <lineage>
        <taxon>Bacteria</taxon>
        <taxon>Bacillati</taxon>
        <taxon>Bacillota</taxon>
        <taxon>Clostridia</taxon>
        <taxon>Eubacteriales</taxon>
        <taxon>Peptococcaceae</taxon>
        <taxon>Desulforamulus</taxon>
    </lineage>
</organism>
<dbReference type="CDD" id="cd02440">
    <property type="entry name" value="AdoMet_MTases"/>
    <property type="match status" value="1"/>
</dbReference>
<dbReference type="STRING" id="696281.Desru_1115"/>